<dbReference type="PANTHER" id="PTHR36919">
    <property type="entry name" value="BLR1215 PROTEIN"/>
    <property type="match status" value="1"/>
</dbReference>
<feature type="chain" id="PRO_5047484128" evidence="1">
    <location>
        <begin position="23"/>
        <end position="154"/>
    </location>
</feature>
<evidence type="ECO:0000256" key="1">
    <source>
        <dbReference type="SAM" id="SignalP"/>
    </source>
</evidence>
<comment type="caution">
    <text evidence="3">The sequence shown here is derived from an EMBL/GenBank/DDBJ whole genome shotgun (WGS) entry which is preliminary data.</text>
</comment>
<dbReference type="EMBL" id="WNXC01000010">
    <property type="protein sequence ID" value="MBB2151623.1"/>
    <property type="molecule type" value="Genomic_DNA"/>
</dbReference>
<dbReference type="Pfam" id="PF09917">
    <property type="entry name" value="DUF2147"/>
    <property type="match status" value="1"/>
</dbReference>
<keyword evidence="1" id="KW-0732">Signal</keyword>
<dbReference type="RefSeq" id="WP_182961586.1">
    <property type="nucleotide sequence ID" value="NZ_WNXC01000010.1"/>
</dbReference>
<evidence type="ECO:0000259" key="2">
    <source>
        <dbReference type="Pfam" id="PF09917"/>
    </source>
</evidence>
<accession>A0ABR6F267</accession>
<reference evidence="3 4" key="1">
    <citation type="submission" date="2019-11" db="EMBL/GenBank/DDBJ databases">
        <title>Description of Pedobacter sp. LMG 31462T.</title>
        <authorList>
            <person name="Carlier A."/>
            <person name="Qi S."/>
            <person name="Vandamme P."/>
        </authorList>
    </citation>
    <scope>NUCLEOTIDE SEQUENCE [LARGE SCALE GENOMIC DNA]</scope>
    <source>
        <strain evidence="3 4">LMG 31462</strain>
    </source>
</reference>
<organism evidence="3 4">
    <name type="scientific">Pedobacter gandavensis</name>
    <dbReference type="NCBI Taxonomy" id="2679963"/>
    <lineage>
        <taxon>Bacteria</taxon>
        <taxon>Pseudomonadati</taxon>
        <taxon>Bacteroidota</taxon>
        <taxon>Sphingobacteriia</taxon>
        <taxon>Sphingobacteriales</taxon>
        <taxon>Sphingobacteriaceae</taxon>
        <taxon>Pedobacter</taxon>
    </lineage>
</organism>
<dbReference type="Gene3D" id="2.40.128.520">
    <property type="match status" value="1"/>
</dbReference>
<protein>
    <submittedName>
        <fullName evidence="3">DUF2147 domain-containing protein</fullName>
    </submittedName>
</protein>
<dbReference type="PANTHER" id="PTHR36919:SF2">
    <property type="entry name" value="BLL6627 PROTEIN"/>
    <property type="match status" value="1"/>
</dbReference>
<proteinExistence type="predicted"/>
<evidence type="ECO:0000313" key="4">
    <source>
        <dbReference type="Proteomes" id="UP000636110"/>
    </source>
</evidence>
<evidence type="ECO:0000313" key="3">
    <source>
        <dbReference type="EMBL" id="MBB2151623.1"/>
    </source>
</evidence>
<name>A0ABR6F267_9SPHI</name>
<dbReference type="Proteomes" id="UP000636110">
    <property type="component" value="Unassembled WGS sequence"/>
</dbReference>
<keyword evidence="4" id="KW-1185">Reference proteome</keyword>
<dbReference type="InterPro" id="IPR019223">
    <property type="entry name" value="DUF2147"/>
</dbReference>
<gene>
    <name evidence="3" type="ORF">GM920_22170</name>
</gene>
<feature type="signal peptide" evidence="1">
    <location>
        <begin position="1"/>
        <end position="22"/>
    </location>
</feature>
<sequence>MRRILFFTILVIVLLSGLPAFSQESPQNPDRIVGKWMTEKKNLIVEVYKHDHKYKAKIVWFDDTDDLSRPAEMRRDDQNPDPSLRKRKILGLEILKLLEYNQKTNSWEDGIIYDALTGKEWSSYAFITNKGLLRVKGYWHFKIFSKSVDFVPVK</sequence>
<feature type="domain" description="DUF2147" evidence="2">
    <location>
        <begin position="34"/>
        <end position="148"/>
    </location>
</feature>